<accession>A0A2P1P6T8</accession>
<dbReference type="Pfam" id="PF02635">
    <property type="entry name" value="DsrE"/>
    <property type="match status" value="1"/>
</dbReference>
<evidence type="ECO:0000313" key="2">
    <source>
        <dbReference type="Proteomes" id="UP000241762"/>
    </source>
</evidence>
<dbReference type="KEGG" id="ptc:phytr_160"/>
<evidence type="ECO:0000313" key="1">
    <source>
        <dbReference type="EMBL" id="AVP86980.1"/>
    </source>
</evidence>
<organism evidence="1 2">
    <name type="scientific">Candidatus Phycorickettsia trachydisci</name>
    <dbReference type="NCBI Taxonomy" id="2115978"/>
    <lineage>
        <taxon>Bacteria</taxon>
        <taxon>Pseudomonadati</taxon>
        <taxon>Pseudomonadota</taxon>
        <taxon>Alphaproteobacteria</taxon>
        <taxon>Rickettsiales</taxon>
        <taxon>Rickettsiaceae</taxon>
        <taxon>Candidatus Phycorickettsia</taxon>
    </lineage>
</organism>
<dbReference type="InterPro" id="IPR027396">
    <property type="entry name" value="DsrEFH-like"/>
</dbReference>
<dbReference type="RefSeq" id="WP_106873859.1">
    <property type="nucleotide sequence ID" value="NZ_CP027845.1"/>
</dbReference>
<name>A0A2P1P6T8_9RICK</name>
<dbReference type="InterPro" id="IPR003787">
    <property type="entry name" value="Sulphur_relay_DsrE/F-like"/>
</dbReference>
<keyword evidence="2" id="KW-1185">Reference proteome</keyword>
<dbReference type="SUPFAM" id="SSF75169">
    <property type="entry name" value="DsrEFH-like"/>
    <property type="match status" value="1"/>
</dbReference>
<dbReference type="OrthoDB" id="9807925at2"/>
<gene>
    <name evidence="1" type="ORF">phytr_160</name>
</gene>
<dbReference type="EMBL" id="CP027845">
    <property type="protein sequence ID" value="AVP86980.1"/>
    <property type="molecule type" value="Genomic_DNA"/>
</dbReference>
<sequence>MNKYGIVILSNPNHNQEESLGRVLNALVLANDLNQQGKEFQIFFQGTGTLWVNLLEDASHPGHALYMNVKQKVKGASKACADIFKANVTTLPLLEEFHIPNVGGATSLAKYMLEGYHMVSF</sequence>
<dbReference type="Proteomes" id="UP000241762">
    <property type="component" value="Chromosome"/>
</dbReference>
<protein>
    <submittedName>
        <fullName evidence="1">Uncharacterized protein</fullName>
    </submittedName>
</protein>
<reference evidence="1 2" key="1">
    <citation type="submission" date="2018-03" db="EMBL/GenBank/DDBJ databases">
        <title>A gene transfer event suggests a long-term partnership between eustigmatophyte algae and a novel lineage of endosymbiotic bacteria.</title>
        <authorList>
            <person name="Yurchenko T."/>
            <person name="Sevcikova T."/>
            <person name="Pribyl P."/>
            <person name="El Karkouri K."/>
            <person name="Klimes V."/>
            <person name="Amaral R."/>
            <person name="Zbrankova V."/>
            <person name="Kim E."/>
            <person name="Raoult D."/>
            <person name="Santos L.M.A."/>
            <person name="Elias M."/>
        </authorList>
    </citation>
    <scope>NUCLEOTIDE SEQUENCE [LARGE SCALE GENOMIC DNA]</scope>
    <source>
        <strain evidence="1">CCALA 838</strain>
    </source>
</reference>
<proteinExistence type="predicted"/>
<dbReference type="AlphaFoldDB" id="A0A2P1P6T8"/>